<keyword evidence="2" id="KW-1185">Reference proteome</keyword>
<proteinExistence type="predicted"/>
<accession>A0A090DWT8</accession>
<sequence>MRHSSAGCRIAHDLLEADSRVDHRRGGAQSFIHQRKQDVMTDAVRFLRVGLNKSGRKQRQQCRTAARDVRCRPRVPGRNHDRFAKRRNEINDIANMRCVCARAGHDEANAAPDGMRNVRDRLYERRATALGDGFKRDAVGDRDENGAGLQCRSDLRDKRQIVCRLNGKNDQVAGCGDFASAACPQIGNGIFQRVERGLAT</sequence>
<evidence type="ECO:0000313" key="2">
    <source>
        <dbReference type="Proteomes" id="UP000045285"/>
    </source>
</evidence>
<name>A0A090DWT8_MESPL</name>
<gene>
    <name evidence="1" type="ORF">MPL3356_30075</name>
</gene>
<dbReference type="EMBL" id="CCMZ01000023">
    <property type="protein sequence ID" value="CDX19232.1"/>
    <property type="molecule type" value="Genomic_DNA"/>
</dbReference>
<protein>
    <submittedName>
        <fullName evidence="1">Uncharacterized protein</fullName>
    </submittedName>
</protein>
<evidence type="ECO:0000313" key="1">
    <source>
        <dbReference type="EMBL" id="CDX19232.1"/>
    </source>
</evidence>
<dbReference type="Proteomes" id="UP000045285">
    <property type="component" value="Unassembled WGS sequence"/>
</dbReference>
<dbReference type="AlphaFoldDB" id="A0A090DWT8"/>
<organism evidence="1 2">
    <name type="scientific">Mesorhizobium plurifarium</name>
    <dbReference type="NCBI Taxonomy" id="69974"/>
    <lineage>
        <taxon>Bacteria</taxon>
        <taxon>Pseudomonadati</taxon>
        <taxon>Pseudomonadota</taxon>
        <taxon>Alphaproteobacteria</taxon>
        <taxon>Hyphomicrobiales</taxon>
        <taxon>Phyllobacteriaceae</taxon>
        <taxon>Mesorhizobium</taxon>
    </lineage>
</organism>
<reference evidence="2" key="1">
    <citation type="submission" date="2014-08" db="EMBL/GenBank/DDBJ databases">
        <authorList>
            <person name="Moulin L."/>
        </authorList>
    </citation>
    <scope>NUCLEOTIDE SEQUENCE [LARGE SCALE GENOMIC DNA]</scope>
</reference>